<comment type="caution">
    <text evidence="3">The sequence shown here is derived from an EMBL/GenBank/DDBJ whole genome shotgun (WGS) entry which is preliminary data.</text>
</comment>
<keyword evidence="4" id="KW-1185">Reference proteome</keyword>
<name>A0AAW0MF98_9GOBI</name>
<evidence type="ECO:0000256" key="1">
    <source>
        <dbReference type="SAM" id="MobiDB-lite"/>
    </source>
</evidence>
<evidence type="ECO:0000256" key="2">
    <source>
        <dbReference type="SAM" id="SignalP"/>
    </source>
</evidence>
<protein>
    <submittedName>
        <fullName evidence="3">Uncharacterized protein</fullName>
    </submittedName>
</protein>
<feature type="region of interest" description="Disordered" evidence="1">
    <location>
        <begin position="282"/>
        <end position="397"/>
    </location>
</feature>
<reference evidence="4" key="1">
    <citation type="submission" date="2024-04" db="EMBL/GenBank/DDBJ databases">
        <title>Salinicola lusitanus LLJ914,a marine bacterium isolated from the Okinawa Trough.</title>
        <authorList>
            <person name="Li J."/>
        </authorList>
    </citation>
    <scope>NUCLEOTIDE SEQUENCE [LARGE SCALE GENOMIC DNA]</scope>
</reference>
<feature type="compositionally biased region" description="Basic and acidic residues" evidence="1">
    <location>
        <begin position="289"/>
        <end position="397"/>
    </location>
</feature>
<feature type="chain" id="PRO_5043732287" evidence="2">
    <location>
        <begin position="25"/>
        <end position="397"/>
    </location>
</feature>
<keyword evidence="2" id="KW-0732">Signal</keyword>
<evidence type="ECO:0000313" key="3">
    <source>
        <dbReference type="EMBL" id="KAK7877497.1"/>
    </source>
</evidence>
<dbReference type="AlphaFoldDB" id="A0AAW0MF98"/>
<accession>A0AAW0MF98</accession>
<proteinExistence type="predicted"/>
<sequence length="397" mass="44680">MRPRPGPVARVLVVLLMHALCVCARPDSDKLHALLRSAPLAPDKHQQDLSLLSSLLLSELLSLENDSVQDPDSESLHVNSEGVHVDPAGVHVDPEGVHVQRDAFLLAPRERKADVKLLLENFHVLLMFTCQHLPAPVSSCQLLSAPVSSCQLLSAPVSSCQHLSAPVSSCQLLSAPVSSCQLLSAPVSPYRSTFPGQSVRLSWSLVEVEKRLQEAECESTRPREEHQAWPETQRLIVASLLPSIDPLYWGLKECFLACLLELNSGSLTAQCVTLDPTYKSVSMATNESSPREGRGHEERKQGERGQGERRRGDERGDEERGDKERGDKERGDKERGDKERVDEERGDKERVDEERGDKERGDKERGDEEMREETRREETRREETRREGTRREETRRE</sequence>
<evidence type="ECO:0000313" key="4">
    <source>
        <dbReference type="Proteomes" id="UP001460270"/>
    </source>
</evidence>
<dbReference type="Proteomes" id="UP001460270">
    <property type="component" value="Unassembled WGS sequence"/>
</dbReference>
<dbReference type="EMBL" id="JBBPFD010000690">
    <property type="protein sequence ID" value="KAK7877497.1"/>
    <property type="molecule type" value="Genomic_DNA"/>
</dbReference>
<feature type="signal peptide" evidence="2">
    <location>
        <begin position="1"/>
        <end position="24"/>
    </location>
</feature>
<gene>
    <name evidence="3" type="ORF">WMY93_031837</name>
</gene>
<organism evidence="3 4">
    <name type="scientific">Mugilogobius chulae</name>
    <name type="common">yellowstripe goby</name>
    <dbReference type="NCBI Taxonomy" id="88201"/>
    <lineage>
        <taxon>Eukaryota</taxon>
        <taxon>Metazoa</taxon>
        <taxon>Chordata</taxon>
        <taxon>Craniata</taxon>
        <taxon>Vertebrata</taxon>
        <taxon>Euteleostomi</taxon>
        <taxon>Actinopterygii</taxon>
        <taxon>Neopterygii</taxon>
        <taxon>Teleostei</taxon>
        <taxon>Neoteleostei</taxon>
        <taxon>Acanthomorphata</taxon>
        <taxon>Gobiaria</taxon>
        <taxon>Gobiiformes</taxon>
        <taxon>Gobioidei</taxon>
        <taxon>Gobiidae</taxon>
        <taxon>Gobionellinae</taxon>
        <taxon>Mugilogobius</taxon>
    </lineage>
</organism>